<dbReference type="EMBL" id="OZ022407">
    <property type="protein sequence ID" value="CAK9438528.1"/>
    <property type="molecule type" value="Genomic_DNA"/>
</dbReference>
<sequence length="472" mass="54129">MFHSRMLRSLGRPSQLWARQARSRLTKIETQIQPNRTLKISANAISGLSKWGPVINVLAGVYIGGLIVSLGSFYFIYHDANSRERIPFELSFQDQMEAVLAINKDDVLEKPRFAVKHYRKLLMHLAKETDPSLDESEYPGFVVPVIDAETLVYHKSNKFSNFYIDLILRYSKALLAKGELDAAIHTLTQVIDNDLIYYKIGDAERLSGCSRLLASVYADPQDRVHTLQRSIDMLSKTYSSIQLNDDYTLQKNTKVSDELISCLNDLAFQLAQIATSPQSKLSKSQRSKQLNESLAIYLSNLQALTTMRESLELRKTNQSHYPLFNVHRENLITQISAIKAHISEILWYEGAKQKAVSWSEEVLKEIYYDNASSARVQPILENVLDNLIQMYTKMRQPQDVERCKELKSEMSSYARGRADQDGFDAWYDALIKRWSGVLYDQGPLGIIVKPLSERFGPEQRIRPLEEFEKEDE</sequence>
<name>A0ABP0ZK45_9ASCO</name>
<evidence type="ECO:0000313" key="2">
    <source>
        <dbReference type="EMBL" id="CAK9438528.1"/>
    </source>
</evidence>
<proteinExistence type="predicted"/>
<keyword evidence="1" id="KW-0472">Membrane</keyword>
<evidence type="ECO:0000313" key="3">
    <source>
        <dbReference type="Proteomes" id="UP001497383"/>
    </source>
</evidence>
<keyword evidence="3" id="KW-1185">Reference proteome</keyword>
<accession>A0ABP0ZK45</accession>
<evidence type="ECO:0000256" key="1">
    <source>
        <dbReference type="SAM" id="Phobius"/>
    </source>
</evidence>
<keyword evidence="1" id="KW-1133">Transmembrane helix</keyword>
<dbReference type="Proteomes" id="UP001497383">
    <property type="component" value="Chromosome 3"/>
</dbReference>
<reference evidence="2 3" key="1">
    <citation type="submission" date="2024-03" db="EMBL/GenBank/DDBJ databases">
        <authorList>
            <person name="Brejova B."/>
        </authorList>
    </citation>
    <scope>NUCLEOTIDE SEQUENCE [LARGE SCALE GENOMIC DNA]</scope>
    <source>
        <strain evidence="2 3">CBS 14171</strain>
    </source>
</reference>
<gene>
    <name evidence="2" type="ORF">LODBEIA_P27520</name>
</gene>
<protein>
    <submittedName>
        <fullName evidence="2">Uncharacterized protein</fullName>
    </submittedName>
</protein>
<dbReference type="GeneID" id="92207948"/>
<dbReference type="RefSeq" id="XP_066829690.1">
    <property type="nucleotide sequence ID" value="XM_066972786.1"/>
</dbReference>
<organism evidence="2 3">
    <name type="scientific">Lodderomyces beijingensis</name>
    <dbReference type="NCBI Taxonomy" id="1775926"/>
    <lineage>
        <taxon>Eukaryota</taxon>
        <taxon>Fungi</taxon>
        <taxon>Dikarya</taxon>
        <taxon>Ascomycota</taxon>
        <taxon>Saccharomycotina</taxon>
        <taxon>Pichiomycetes</taxon>
        <taxon>Debaryomycetaceae</taxon>
        <taxon>Candida/Lodderomyces clade</taxon>
        <taxon>Lodderomyces</taxon>
    </lineage>
</organism>
<feature type="transmembrane region" description="Helical" evidence="1">
    <location>
        <begin position="54"/>
        <end position="77"/>
    </location>
</feature>
<keyword evidence="1" id="KW-0812">Transmembrane</keyword>